<dbReference type="AlphaFoldDB" id="A0A7K0D0B6"/>
<evidence type="ECO:0000313" key="7">
    <source>
        <dbReference type="Proteomes" id="UP000438448"/>
    </source>
</evidence>
<evidence type="ECO:0000256" key="1">
    <source>
        <dbReference type="ARBA" id="ARBA00008361"/>
    </source>
</evidence>
<dbReference type="InterPro" id="IPR013216">
    <property type="entry name" value="Methyltransf_11"/>
</dbReference>
<sequence length="280" mass="30793">MPTLPPEQPGPAPTETPSPETPHRARAIAESFGVDAPRYDRTRPPYPAALIERIRTTAPGGAILDVGTGTGIVARQFRDLGCTVLGVEPDARMAEFARSTGIETEVATFETWAPGDRRFDAVVSGTAWHWVDPAAGAAQAGRVLRPGGLLAPFNHVFQLPPEVAERVQAVYRRVIPDSPFLDQPTRPTVDLYRAFFDRAAEGMRASGAFEEPRQWQFEWQRDYTRDEWLDQLPTTGMFTRLEPDRLAEILAGTGTVIDELGGVFTMSYTTVAVAAIRKTD</sequence>
<evidence type="ECO:0000256" key="2">
    <source>
        <dbReference type="ARBA" id="ARBA00022603"/>
    </source>
</evidence>
<feature type="domain" description="Methyltransferase type 11" evidence="5">
    <location>
        <begin position="64"/>
        <end position="150"/>
    </location>
</feature>
<dbReference type="EMBL" id="WEGK01000004">
    <property type="protein sequence ID" value="MQY19160.1"/>
    <property type="molecule type" value="Genomic_DNA"/>
</dbReference>
<dbReference type="InterPro" id="IPR051052">
    <property type="entry name" value="Diverse_substrate_MTase"/>
</dbReference>
<dbReference type="PANTHER" id="PTHR44942:SF4">
    <property type="entry name" value="METHYLTRANSFERASE TYPE 11 DOMAIN-CONTAINING PROTEIN"/>
    <property type="match status" value="1"/>
</dbReference>
<proteinExistence type="inferred from homology"/>
<feature type="compositionally biased region" description="Pro residues" evidence="4">
    <location>
        <begin position="1"/>
        <end position="20"/>
    </location>
</feature>
<dbReference type="GO" id="GO:0008757">
    <property type="term" value="F:S-adenosylmethionine-dependent methyltransferase activity"/>
    <property type="evidence" value="ECO:0007669"/>
    <property type="project" value="InterPro"/>
</dbReference>
<dbReference type="Pfam" id="PF08241">
    <property type="entry name" value="Methyltransf_11"/>
    <property type="match status" value="1"/>
</dbReference>
<accession>A0A7K0D0B6</accession>
<protein>
    <recommendedName>
        <fullName evidence="5">Methyltransferase type 11 domain-containing protein</fullName>
    </recommendedName>
</protein>
<reference evidence="6 7" key="1">
    <citation type="submission" date="2019-10" db="EMBL/GenBank/DDBJ databases">
        <title>Nocardia macrotermitis sp. nov. and Nocardia aurantia sp. nov., isolated from the gut of fungus growing-termite Macrotermes natalensis.</title>
        <authorList>
            <person name="Benndorf R."/>
            <person name="Schwitalla J."/>
            <person name="Martin K."/>
            <person name="De Beer W."/>
            <person name="Kaster A.-K."/>
            <person name="Vollmers J."/>
            <person name="Poulsen M."/>
            <person name="Beemelmanns C."/>
        </authorList>
    </citation>
    <scope>NUCLEOTIDE SEQUENCE [LARGE SCALE GENOMIC DNA]</scope>
    <source>
        <strain evidence="6 7">RB20</strain>
    </source>
</reference>
<evidence type="ECO:0000313" key="6">
    <source>
        <dbReference type="EMBL" id="MQY19160.1"/>
    </source>
</evidence>
<name>A0A7K0D0B6_9NOCA</name>
<evidence type="ECO:0000256" key="4">
    <source>
        <dbReference type="SAM" id="MobiDB-lite"/>
    </source>
</evidence>
<dbReference type="Proteomes" id="UP000438448">
    <property type="component" value="Unassembled WGS sequence"/>
</dbReference>
<evidence type="ECO:0000259" key="5">
    <source>
        <dbReference type="Pfam" id="PF08241"/>
    </source>
</evidence>
<keyword evidence="3" id="KW-0808">Transferase</keyword>
<keyword evidence="2" id="KW-0489">Methyltransferase</keyword>
<organism evidence="6 7">
    <name type="scientific">Nocardia macrotermitis</name>
    <dbReference type="NCBI Taxonomy" id="2585198"/>
    <lineage>
        <taxon>Bacteria</taxon>
        <taxon>Bacillati</taxon>
        <taxon>Actinomycetota</taxon>
        <taxon>Actinomycetes</taxon>
        <taxon>Mycobacteriales</taxon>
        <taxon>Nocardiaceae</taxon>
        <taxon>Nocardia</taxon>
    </lineage>
</organism>
<dbReference type="SUPFAM" id="SSF53335">
    <property type="entry name" value="S-adenosyl-L-methionine-dependent methyltransferases"/>
    <property type="match status" value="1"/>
</dbReference>
<evidence type="ECO:0000256" key="3">
    <source>
        <dbReference type="ARBA" id="ARBA00022679"/>
    </source>
</evidence>
<feature type="region of interest" description="Disordered" evidence="4">
    <location>
        <begin position="1"/>
        <end position="24"/>
    </location>
</feature>
<dbReference type="CDD" id="cd02440">
    <property type="entry name" value="AdoMet_MTases"/>
    <property type="match status" value="1"/>
</dbReference>
<dbReference type="GO" id="GO:0032259">
    <property type="term" value="P:methylation"/>
    <property type="evidence" value="ECO:0007669"/>
    <property type="project" value="UniProtKB-KW"/>
</dbReference>
<comment type="similarity">
    <text evidence="1">Belongs to the methyltransferase superfamily.</text>
</comment>
<gene>
    <name evidence="6" type="ORF">NRB20_22450</name>
</gene>
<dbReference type="InterPro" id="IPR029063">
    <property type="entry name" value="SAM-dependent_MTases_sf"/>
</dbReference>
<comment type="caution">
    <text evidence="6">The sequence shown here is derived from an EMBL/GenBank/DDBJ whole genome shotgun (WGS) entry which is preliminary data.</text>
</comment>
<dbReference type="Gene3D" id="3.40.50.150">
    <property type="entry name" value="Vaccinia Virus protein VP39"/>
    <property type="match status" value="1"/>
</dbReference>
<dbReference type="RefSeq" id="WP_153409988.1">
    <property type="nucleotide sequence ID" value="NZ_WEGK01000004.1"/>
</dbReference>
<dbReference type="OrthoDB" id="9797252at2"/>
<keyword evidence="7" id="KW-1185">Reference proteome</keyword>
<dbReference type="PANTHER" id="PTHR44942">
    <property type="entry name" value="METHYLTRANSF_11 DOMAIN-CONTAINING PROTEIN"/>
    <property type="match status" value="1"/>
</dbReference>